<dbReference type="EMBL" id="JBBPBN010000044">
    <property type="protein sequence ID" value="KAK8996443.1"/>
    <property type="molecule type" value="Genomic_DNA"/>
</dbReference>
<organism evidence="2 3">
    <name type="scientific">Hibiscus sabdariffa</name>
    <name type="common">roselle</name>
    <dbReference type="NCBI Taxonomy" id="183260"/>
    <lineage>
        <taxon>Eukaryota</taxon>
        <taxon>Viridiplantae</taxon>
        <taxon>Streptophyta</taxon>
        <taxon>Embryophyta</taxon>
        <taxon>Tracheophyta</taxon>
        <taxon>Spermatophyta</taxon>
        <taxon>Magnoliopsida</taxon>
        <taxon>eudicotyledons</taxon>
        <taxon>Gunneridae</taxon>
        <taxon>Pentapetalae</taxon>
        <taxon>rosids</taxon>
        <taxon>malvids</taxon>
        <taxon>Malvales</taxon>
        <taxon>Malvaceae</taxon>
        <taxon>Malvoideae</taxon>
        <taxon>Hibiscus</taxon>
    </lineage>
</organism>
<reference evidence="2 3" key="1">
    <citation type="journal article" date="2024" name="G3 (Bethesda)">
        <title>Genome assembly of Hibiscus sabdariffa L. provides insights into metabolisms of medicinal natural products.</title>
        <authorList>
            <person name="Kim T."/>
        </authorList>
    </citation>
    <scope>NUCLEOTIDE SEQUENCE [LARGE SCALE GENOMIC DNA]</scope>
    <source>
        <strain evidence="2">TK-2024</strain>
        <tissue evidence="2">Old leaves</tissue>
    </source>
</reference>
<gene>
    <name evidence="2" type="ORF">V6N11_081718</name>
</gene>
<protein>
    <recommendedName>
        <fullName evidence="4">Pentatricopeptide repeat-containing protein</fullName>
    </recommendedName>
</protein>
<keyword evidence="3" id="KW-1185">Reference proteome</keyword>
<dbReference type="Pfam" id="PF01535">
    <property type="entry name" value="PPR"/>
    <property type="match status" value="2"/>
</dbReference>
<sequence>MMGGYVKNGPVGIARELFNEMPEKDTFSWNMSMTIAGTWVLGKWRRRESCLKKLPFRDVMSWNSMDGIKCDGFLSTALLTMYANCGAMDLARDVFDNMPDKNEV</sequence>
<evidence type="ECO:0000313" key="2">
    <source>
        <dbReference type="EMBL" id="KAK8996443.1"/>
    </source>
</evidence>
<evidence type="ECO:0000313" key="3">
    <source>
        <dbReference type="Proteomes" id="UP001396334"/>
    </source>
</evidence>
<comment type="caution">
    <text evidence="2">The sequence shown here is derived from an EMBL/GenBank/DDBJ whole genome shotgun (WGS) entry which is preliminary data.</text>
</comment>
<proteinExistence type="predicted"/>
<accession>A0ABR2Q6Y4</accession>
<dbReference type="InterPro" id="IPR002885">
    <property type="entry name" value="PPR_rpt"/>
</dbReference>
<dbReference type="InterPro" id="IPR046960">
    <property type="entry name" value="PPR_At4g14850-like_plant"/>
</dbReference>
<evidence type="ECO:0000256" key="1">
    <source>
        <dbReference type="ARBA" id="ARBA00022737"/>
    </source>
</evidence>
<dbReference type="PANTHER" id="PTHR47926:SF485">
    <property type="entry name" value="REPEAT-LIKE SUPERFAMILY PROTEIN, PUTATIVE-RELATED"/>
    <property type="match status" value="1"/>
</dbReference>
<evidence type="ECO:0008006" key="4">
    <source>
        <dbReference type="Google" id="ProtNLM"/>
    </source>
</evidence>
<name>A0ABR2Q6Y4_9ROSI</name>
<dbReference type="PANTHER" id="PTHR47926">
    <property type="entry name" value="PENTATRICOPEPTIDE REPEAT-CONTAINING PROTEIN"/>
    <property type="match status" value="1"/>
</dbReference>
<keyword evidence="1" id="KW-0677">Repeat</keyword>
<dbReference type="Proteomes" id="UP001396334">
    <property type="component" value="Unassembled WGS sequence"/>
</dbReference>
<dbReference type="InterPro" id="IPR011990">
    <property type="entry name" value="TPR-like_helical_dom_sf"/>
</dbReference>
<dbReference type="Gene3D" id="1.25.40.10">
    <property type="entry name" value="Tetratricopeptide repeat domain"/>
    <property type="match status" value="1"/>
</dbReference>